<protein>
    <submittedName>
        <fullName evidence="1">Uncharacterized protein</fullName>
    </submittedName>
</protein>
<dbReference type="AlphaFoldDB" id="A0A430KM52"/>
<dbReference type="OrthoDB" id="6197540at2"/>
<evidence type="ECO:0000313" key="2">
    <source>
        <dbReference type="Proteomes" id="UP000283087"/>
    </source>
</evidence>
<keyword evidence="2" id="KW-1185">Reference proteome</keyword>
<organism evidence="1 2">
    <name type="scientific">Amphritea opalescens</name>
    <dbReference type="NCBI Taxonomy" id="2490544"/>
    <lineage>
        <taxon>Bacteria</taxon>
        <taxon>Pseudomonadati</taxon>
        <taxon>Pseudomonadota</taxon>
        <taxon>Gammaproteobacteria</taxon>
        <taxon>Oceanospirillales</taxon>
        <taxon>Oceanospirillaceae</taxon>
        <taxon>Amphritea</taxon>
    </lineage>
</organism>
<proteinExistence type="predicted"/>
<comment type="caution">
    <text evidence="1">The sequence shown here is derived from an EMBL/GenBank/DDBJ whole genome shotgun (WGS) entry which is preliminary data.</text>
</comment>
<dbReference type="EMBL" id="RQXW01000021">
    <property type="protein sequence ID" value="RTE64542.1"/>
    <property type="molecule type" value="Genomic_DNA"/>
</dbReference>
<dbReference type="Proteomes" id="UP000283087">
    <property type="component" value="Unassembled WGS sequence"/>
</dbReference>
<name>A0A430KM52_9GAMM</name>
<gene>
    <name evidence="1" type="ORF">EH243_16865</name>
</gene>
<sequence length="134" mass="15287">MTDKLKSLAVGEELAFHSVYKKGQRKYHLPMIDFDCSVQDLKYAKATLYKILPNHIYSGLVFYESGRSLHAYGSTGLNNKQWIDFMGRLLLANLPNEPSIVDTRWVGHRLMGGFSSLRWSSNSGMYLKVPSRII</sequence>
<reference evidence="1 2" key="1">
    <citation type="submission" date="2018-11" db="EMBL/GenBank/DDBJ databases">
        <title>The draft genome sequence of Amphritea opalescens ANRC-JH13T.</title>
        <authorList>
            <person name="Fang Z."/>
            <person name="Zhang Y."/>
            <person name="Han X."/>
        </authorList>
    </citation>
    <scope>NUCLEOTIDE SEQUENCE [LARGE SCALE GENOMIC DNA]</scope>
    <source>
        <strain evidence="1 2">ANRC-JH13</strain>
    </source>
</reference>
<accession>A0A430KM52</accession>
<evidence type="ECO:0000313" key="1">
    <source>
        <dbReference type="EMBL" id="RTE64542.1"/>
    </source>
</evidence>
<dbReference type="Pfam" id="PF24387">
    <property type="entry name" value="AEP-like"/>
    <property type="match status" value="1"/>
</dbReference>
<dbReference type="InterPro" id="IPR056250">
    <property type="entry name" value="AEP-like"/>
</dbReference>